<comment type="caution">
    <text evidence="7">The sequence shown here is derived from an EMBL/GenBank/DDBJ whole genome shotgun (WGS) entry which is preliminary data.</text>
</comment>
<dbReference type="CDD" id="cd01335">
    <property type="entry name" value="Radical_SAM"/>
    <property type="match status" value="1"/>
</dbReference>
<dbReference type="AlphaFoldDB" id="A0A9D6V5G8"/>
<evidence type="ECO:0000256" key="4">
    <source>
        <dbReference type="ARBA" id="ARBA00023004"/>
    </source>
</evidence>
<evidence type="ECO:0000256" key="5">
    <source>
        <dbReference type="ARBA" id="ARBA00023014"/>
    </source>
</evidence>
<evidence type="ECO:0000259" key="6">
    <source>
        <dbReference type="PROSITE" id="PS51918"/>
    </source>
</evidence>
<keyword evidence="2" id="KW-0949">S-adenosyl-L-methionine</keyword>
<dbReference type="Proteomes" id="UP000807825">
    <property type="component" value="Unassembled WGS sequence"/>
</dbReference>
<dbReference type="InterPro" id="IPR007197">
    <property type="entry name" value="rSAM"/>
</dbReference>
<evidence type="ECO:0000313" key="7">
    <source>
        <dbReference type="EMBL" id="MBI5251882.1"/>
    </source>
</evidence>
<protein>
    <submittedName>
        <fullName evidence="7">Radical SAM protein</fullName>
    </submittedName>
</protein>
<gene>
    <name evidence="7" type="ORF">HY912_20515</name>
</gene>
<dbReference type="Gene3D" id="3.20.20.70">
    <property type="entry name" value="Aldolase class I"/>
    <property type="match status" value="1"/>
</dbReference>
<comment type="cofactor">
    <cofactor evidence="1">
        <name>[4Fe-4S] cluster</name>
        <dbReference type="ChEBI" id="CHEBI:49883"/>
    </cofactor>
</comment>
<dbReference type="GO" id="GO:0051536">
    <property type="term" value="F:iron-sulfur cluster binding"/>
    <property type="evidence" value="ECO:0007669"/>
    <property type="project" value="UniProtKB-KW"/>
</dbReference>
<dbReference type="Pfam" id="PF04055">
    <property type="entry name" value="Radical_SAM"/>
    <property type="match status" value="1"/>
</dbReference>
<feature type="domain" description="Radical SAM core" evidence="6">
    <location>
        <begin position="42"/>
        <end position="275"/>
    </location>
</feature>
<proteinExistence type="predicted"/>
<evidence type="ECO:0000313" key="8">
    <source>
        <dbReference type="Proteomes" id="UP000807825"/>
    </source>
</evidence>
<dbReference type="PROSITE" id="PS51918">
    <property type="entry name" value="RADICAL_SAM"/>
    <property type="match status" value="1"/>
</dbReference>
<dbReference type="GO" id="GO:0046872">
    <property type="term" value="F:metal ion binding"/>
    <property type="evidence" value="ECO:0007669"/>
    <property type="project" value="UniProtKB-KW"/>
</dbReference>
<dbReference type="SMART" id="SM00729">
    <property type="entry name" value="Elp3"/>
    <property type="match status" value="1"/>
</dbReference>
<dbReference type="InterPro" id="IPR058240">
    <property type="entry name" value="rSAM_sf"/>
</dbReference>
<name>A0A9D6V5G8_9BACT</name>
<evidence type="ECO:0000256" key="3">
    <source>
        <dbReference type="ARBA" id="ARBA00022723"/>
    </source>
</evidence>
<keyword evidence="4" id="KW-0408">Iron</keyword>
<dbReference type="InterPro" id="IPR006638">
    <property type="entry name" value="Elp3/MiaA/NifB-like_rSAM"/>
</dbReference>
<accession>A0A9D6V5G8</accession>
<dbReference type="SFLD" id="SFLDS00029">
    <property type="entry name" value="Radical_SAM"/>
    <property type="match status" value="1"/>
</dbReference>
<reference evidence="7" key="1">
    <citation type="submission" date="2020-07" db="EMBL/GenBank/DDBJ databases">
        <title>Huge and variable diversity of episymbiotic CPR bacteria and DPANN archaea in groundwater ecosystems.</title>
        <authorList>
            <person name="He C.Y."/>
            <person name="Keren R."/>
            <person name="Whittaker M."/>
            <person name="Farag I.F."/>
            <person name="Doudna J."/>
            <person name="Cate J.H.D."/>
            <person name="Banfield J.F."/>
        </authorList>
    </citation>
    <scope>NUCLEOTIDE SEQUENCE</scope>
    <source>
        <strain evidence="7">NC_groundwater_1664_Pr3_B-0.1um_52_9</strain>
    </source>
</reference>
<dbReference type="EMBL" id="JACRDE010000536">
    <property type="protein sequence ID" value="MBI5251882.1"/>
    <property type="molecule type" value="Genomic_DNA"/>
</dbReference>
<evidence type="ECO:0000256" key="2">
    <source>
        <dbReference type="ARBA" id="ARBA00022691"/>
    </source>
</evidence>
<keyword evidence="3" id="KW-0479">Metal-binding</keyword>
<keyword evidence="5" id="KW-0411">Iron-sulfur</keyword>
<organism evidence="7 8">
    <name type="scientific">Desulfomonile tiedjei</name>
    <dbReference type="NCBI Taxonomy" id="2358"/>
    <lineage>
        <taxon>Bacteria</taxon>
        <taxon>Pseudomonadati</taxon>
        <taxon>Thermodesulfobacteriota</taxon>
        <taxon>Desulfomonilia</taxon>
        <taxon>Desulfomonilales</taxon>
        <taxon>Desulfomonilaceae</taxon>
        <taxon>Desulfomonile</taxon>
    </lineage>
</organism>
<dbReference type="InterPro" id="IPR013785">
    <property type="entry name" value="Aldolase_TIM"/>
</dbReference>
<dbReference type="GO" id="GO:0003824">
    <property type="term" value="F:catalytic activity"/>
    <property type="evidence" value="ECO:0007669"/>
    <property type="project" value="InterPro"/>
</dbReference>
<dbReference type="SUPFAM" id="SSF102114">
    <property type="entry name" value="Radical SAM enzymes"/>
    <property type="match status" value="1"/>
</dbReference>
<sequence>MKSASATTDSAPLGESPDFVRLSLAAAMTLGFVPGWFYRNARLGCINLLLTYAGGCKANCAFCGLAGEKFSAPARRNFIRVPWKIFPTSEVIDAIRNSPPHVSRVCISMITHTRCKDDVLTVCSQVVKETGKAVSLLISPSLVNGDDLQAMKQAGAERIGVAIDAATPEIFSRLRGKPAHGPHKWEKYWDVYEQSLKVFGEGMAGVHLICGLGETEKQLAEAISRARVMGGSTHLFSFFPERGSAMENHPSPPAGAYRRIQLARWLIDNDLITLDRIKFDAAERITSFGLPETELHGIINSGSPFETSGCPGPDGKVACNRPYGNEKPGPNLRNFPFPPDLDDMRKITEQLKDCGA</sequence>
<evidence type="ECO:0000256" key="1">
    <source>
        <dbReference type="ARBA" id="ARBA00001966"/>
    </source>
</evidence>
<dbReference type="SFLD" id="SFLDG01098">
    <property type="entry name" value="Uncharacterised_Radical_SAM_Su"/>
    <property type="match status" value="1"/>
</dbReference>